<dbReference type="AlphaFoldDB" id="A0AAF0V109"/>
<evidence type="ECO:0000313" key="5">
    <source>
        <dbReference type="Proteomes" id="UP001234989"/>
    </source>
</evidence>
<proteinExistence type="predicted"/>
<name>A0AAF0V109_SOLVR</name>
<keyword evidence="2" id="KW-0067">ATP-binding</keyword>
<reference evidence="4" key="1">
    <citation type="submission" date="2023-08" db="EMBL/GenBank/DDBJ databases">
        <title>A de novo genome assembly of Solanum verrucosum Schlechtendal, a Mexican diploid species geographically isolated from the other diploid A-genome species in potato relatives.</title>
        <authorList>
            <person name="Hosaka K."/>
        </authorList>
    </citation>
    <scope>NUCLEOTIDE SEQUENCE</scope>
    <source>
        <tissue evidence="4">Young leaves</tissue>
    </source>
</reference>
<feature type="domain" description="Disease resistance protein winged helix" evidence="3">
    <location>
        <begin position="25"/>
        <end position="65"/>
    </location>
</feature>
<evidence type="ECO:0000313" key="4">
    <source>
        <dbReference type="EMBL" id="WMV56112.1"/>
    </source>
</evidence>
<evidence type="ECO:0000259" key="3">
    <source>
        <dbReference type="Pfam" id="PF23559"/>
    </source>
</evidence>
<evidence type="ECO:0000256" key="2">
    <source>
        <dbReference type="ARBA" id="ARBA00022840"/>
    </source>
</evidence>
<organism evidence="4 5">
    <name type="scientific">Solanum verrucosum</name>
    <dbReference type="NCBI Taxonomy" id="315347"/>
    <lineage>
        <taxon>Eukaryota</taxon>
        <taxon>Viridiplantae</taxon>
        <taxon>Streptophyta</taxon>
        <taxon>Embryophyta</taxon>
        <taxon>Tracheophyta</taxon>
        <taxon>Spermatophyta</taxon>
        <taxon>Magnoliopsida</taxon>
        <taxon>eudicotyledons</taxon>
        <taxon>Gunneridae</taxon>
        <taxon>Pentapetalae</taxon>
        <taxon>asterids</taxon>
        <taxon>lamiids</taxon>
        <taxon>Solanales</taxon>
        <taxon>Solanaceae</taxon>
        <taxon>Solanoideae</taxon>
        <taxon>Solaneae</taxon>
        <taxon>Solanum</taxon>
    </lineage>
</organism>
<dbReference type="Pfam" id="PF23559">
    <property type="entry name" value="WHD_DRP"/>
    <property type="match status" value="1"/>
</dbReference>
<dbReference type="EMBL" id="CP133622">
    <property type="protein sequence ID" value="WMV56112.1"/>
    <property type="molecule type" value="Genomic_DNA"/>
</dbReference>
<dbReference type="Proteomes" id="UP001234989">
    <property type="component" value="Chromosome 11"/>
</dbReference>
<keyword evidence="1" id="KW-0547">Nucleotide-binding</keyword>
<accession>A0AAF0V109</accession>
<gene>
    <name evidence="4" type="ORF">MTR67_049497</name>
</gene>
<sequence>MEVGLAVGGAFISSALNVLFDRLAPQGNKYFFELTSRSLFGRVPNTSEGTIENLFLMHDLVNDLAQIAFSKLCIRLEESQGSHVLEKGRHLSYSMGYGDFEELIPLYKLEQLRTLLPTCIDQLKNCYHPLSKRVLHSILSDCRFLEELPLQMEN</sequence>
<dbReference type="InterPro" id="IPR058922">
    <property type="entry name" value="WHD_DRP"/>
</dbReference>
<keyword evidence="5" id="KW-1185">Reference proteome</keyword>
<protein>
    <recommendedName>
        <fullName evidence="3">Disease resistance protein winged helix domain-containing protein</fullName>
    </recommendedName>
</protein>
<evidence type="ECO:0000256" key="1">
    <source>
        <dbReference type="ARBA" id="ARBA00022741"/>
    </source>
</evidence>